<gene>
    <name evidence="1" type="ORF">D3H65_30625</name>
</gene>
<keyword evidence="2" id="KW-1185">Reference proteome</keyword>
<dbReference type="AlphaFoldDB" id="A0A3B7MX78"/>
<evidence type="ECO:0000313" key="1">
    <source>
        <dbReference type="EMBL" id="AXY78083.1"/>
    </source>
</evidence>
<name>A0A3B7MX78_9BACT</name>
<dbReference type="OrthoDB" id="7058452at2"/>
<evidence type="ECO:0000313" key="2">
    <source>
        <dbReference type="Proteomes" id="UP000263900"/>
    </source>
</evidence>
<protein>
    <submittedName>
        <fullName evidence="1">Uncharacterized protein</fullName>
    </submittedName>
</protein>
<sequence>MMGRKLEEGDWSYVYCKAKNIPEKGWSNLDIDIIHNNMGLEQKMLCYRSNSDLANVYGTTQMHPSLTRSIRIPDTKDPNQAMADLLNQYSQLVKDRKKRVASQNTTEQEVEMRTGWLLWQESLRQFLYFEEEMLEPNPEEYVAEWRETVGGGSRKRSVNLWIYEKKTGKKRYSITTSAGAKIQPYFDIPSPIDPNVYLFTVIGEAVRIGYVRIWLTDSTFKELKRAFNTIDPDEISDKLIAFCSSIEIKEEADPLTHKEEGMSLEIRTDAYKLLTESVKGVSDEHSIRIILSQMK</sequence>
<dbReference type="Proteomes" id="UP000263900">
    <property type="component" value="Chromosome"/>
</dbReference>
<proteinExistence type="predicted"/>
<reference evidence="1 2" key="1">
    <citation type="submission" date="2018-09" db="EMBL/GenBank/DDBJ databases">
        <title>Genome sequencing of strain 6GH32-13.</title>
        <authorList>
            <person name="Weon H.-Y."/>
            <person name="Heo J."/>
            <person name="Kwon S.-W."/>
        </authorList>
    </citation>
    <scope>NUCLEOTIDE SEQUENCE [LARGE SCALE GENOMIC DNA]</scope>
    <source>
        <strain evidence="1 2">5GH32-13</strain>
    </source>
</reference>
<accession>A0A3B7MX78</accession>
<dbReference type="EMBL" id="CP032157">
    <property type="protein sequence ID" value="AXY78083.1"/>
    <property type="molecule type" value="Genomic_DNA"/>
</dbReference>
<organism evidence="1 2">
    <name type="scientific">Paraflavitalea soli</name>
    <dbReference type="NCBI Taxonomy" id="2315862"/>
    <lineage>
        <taxon>Bacteria</taxon>
        <taxon>Pseudomonadati</taxon>
        <taxon>Bacteroidota</taxon>
        <taxon>Chitinophagia</taxon>
        <taxon>Chitinophagales</taxon>
        <taxon>Chitinophagaceae</taxon>
        <taxon>Paraflavitalea</taxon>
    </lineage>
</organism>
<dbReference type="REBASE" id="271908">
    <property type="entry name" value="Psp3213ORF30630P"/>
</dbReference>
<dbReference type="KEGG" id="pseg:D3H65_30625"/>